<accession>A0ABN8XKW5</accession>
<feature type="region of interest" description="Disordered" evidence="1">
    <location>
        <begin position="1"/>
        <end position="21"/>
    </location>
</feature>
<dbReference type="Proteomes" id="UP001176941">
    <property type="component" value="Unassembled WGS sequence"/>
</dbReference>
<evidence type="ECO:0000313" key="3">
    <source>
        <dbReference type="Proteomes" id="UP001176941"/>
    </source>
</evidence>
<dbReference type="EMBL" id="CATKSN020000176">
    <property type="protein sequence ID" value="CAI9149195.1"/>
    <property type="molecule type" value="Genomic_DNA"/>
</dbReference>
<gene>
    <name evidence="2" type="ORF">MRATA1EN1_LOCUS30813</name>
</gene>
<comment type="caution">
    <text evidence="2">The sequence shown here is derived from an EMBL/GenBank/DDBJ whole genome shotgun (WGS) entry which is preliminary data.</text>
</comment>
<name>A0ABN8XKW5_RANTA</name>
<sequence>YGVRGMRSLTCGPGSTKSSAVEPGALRRLREAARLLHAKARGIGSATAFSSYSILNTSNAR</sequence>
<proteinExistence type="predicted"/>
<evidence type="ECO:0000256" key="1">
    <source>
        <dbReference type="SAM" id="MobiDB-lite"/>
    </source>
</evidence>
<feature type="non-terminal residue" evidence="2">
    <location>
        <position position="1"/>
    </location>
</feature>
<protein>
    <submittedName>
        <fullName evidence="2">Uncharacterized protein</fullName>
    </submittedName>
</protein>
<keyword evidence="3" id="KW-1185">Reference proteome</keyword>
<reference evidence="2" key="1">
    <citation type="submission" date="2023-04" db="EMBL/GenBank/DDBJ databases">
        <authorList>
            <consortium name="ELIXIR-Norway"/>
        </authorList>
    </citation>
    <scope>NUCLEOTIDE SEQUENCE [LARGE SCALE GENOMIC DNA]</scope>
</reference>
<evidence type="ECO:0000313" key="2">
    <source>
        <dbReference type="EMBL" id="CAI9149195.1"/>
    </source>
</evidence>
<organism evidence="2 3">
    <name type="scientific">Rangifer tarandus platyrhynchus</name>
    <name type="common">Svalbard reindeer</name>
    <dbReference type="NCBI Taxonomy" id="3082113"/>
    <lineage>
        <taxon>Eukaryota</taxon>
        <taxon>Metazoa</taxon>
        <taxon>Chordata</taxon>
        <taxon>Craniata</taxon>
        <taxon>Vertebrata</taxon>
        <taxon>Euteleostomi</taxon>
        <taxon>Mammalia</taxon>
        <taxon>Eutheria</taxon>
        <taxon>Laurasiatheria</taxon>
        <taxon>Artiodactyla</taxon>
        <taxon>Ruminantia</taxon>
        <taxon>Pecora</taxon>
        <taxon>Cervidae</taxon>
        <taxon>Odocoileinae</taxon>
        <taxon>Rangifer</taxon>
    </lineage>
</organism>